<proteinExistence type="predicted"/>
<keyword evidence="2" id="KW-1185">Reference proteome</keyword>
<gene>
    <name evidence="1" type="ORF">H1D41_03685</name>
</gene>
<dbReference type="AlphaFoldDB" id="A0A8J7IBZ4"/>
<name>A0A8J7IBZ4_9RHOB</name>
<organism evidence="1 2">
    <name type="scientific">Halocynthiibacter styelae</name>
    <dbReference type="NCBI Taxonomy" id="2761955"/>
    <lineage>
        <taxon>Bacteria</taxon>
        <taxon>Pseudomonadati</taxon>
        <taxon>Pseudomonadota</taxon>
        <taxon>Alphaproteobacteria</taxon>
        <taxon>Rhodobacterales</taxon>
        <taxon>Paracoccaceae</taxon>
        <taxon>Halocynthiibacter</taxon>
    </lineage>
</organism>
<dbReference type="RefSeq" id="WP_228847637.1">
    <property type="nucleotide sequence ID" value="NZ_JADCKQ010000002.1"/>
</dbReference>
<reference evidence="1" key="1">
    <citation type="submission" date="2020-10" db="EMBL/GenBank/DDBJ databases">
        <title>Paenihalocynthiibacter styelae gen. nov., sp. nov., isolated from stalked sea squirt Styela clava.</title>
        <authorList>
            <person name="Kim Y.-O."/>
            <person name="Yoon J.-H."/>
        </authorList>
    </citation>
    <scope>NUCLEOTIDE SEQUENCE</scope>
    <source>
        <strain evidence="1">MYP1-1</strain>
    </source>
</reference>
<dbReference type="EMBL" id="JADCKQ010000002">
    <property type="protein sequence ID" value="MBI1492733.1"/>
    <property type="molecule type" value="Genomic_DNA"/>
</dbReference>
<comment type="caution">
    <text evidence="1">The sequence shown here is derived from an EMBL/GenBank/DDBJ whole genome shotgun (WGS) entry which is preliminary data.</text>
</comment>
<protein>
    <submittedName>
        <fullName evidence="1">Uncharacterized protein</fullName>
    </submittedName>
</protein>
<dbReference type="Proteomes" id="UP000640583">
    <property type="component" value="Unassembled WGS sequence"/>
</dbReference>
<accession>A0A8J7IBZ4</accession>
<evidence type="ECO:0000313" key="1">
    <source>
        <dbReference type="EMBL" id="MBI1492733.1"/>
    </source>
</evidence>
<evidence type="ECO:0000313" key="2">
    <source>
        <dbReference type="Proteomes" id="UP000640583"/>
    </source>
</evidence>
<sequence length="74" mass="8496">MPVLVLLVLLLAGYFIFRRSQAGVSGKPCRWHEDRFRPRGRSQCWKCAECHVEAFTYDGQPPKECKRSLRSGGL</sequence>